<dbReference type="PANTHER" id="PTHR13720">
    <property type="entry name" value="WD-40 REPEAT PROTEIN"/>
    <property type="match status" value="1"/>
</dbReference>
<name>A0ABD3WNM7_SINWO</name>
<keyword evidence="1" id="KW-0853">WD repeat</keyword>
<sequence>MVNTGAREQLFFEAPRGNRITLRNQEIEKHSWATWTAVLGHTCEGLWPPKCDITDINATCCTKDKSIIATADDFGFVKLFNYPAKVCGHHINFCNQCLLISF</sequence>
<dbReference type="EMBL" id="JBJQND010000006">
    <property type="protein sequence ID" value="KAL3875086.1"/>
    <property type="molecule type" value="Genomic_DNA"/>
</dbReference>
<gene>
    <name evidence="3" type="ORF">ACJMK2_038021</name>
</gene>
<evidence type="ECO:0000256" key="1">
    <source>
        <dbReference type="ARBA" id="ARBA00022574"/>
    </source>
</evidence>
<dbReference type="Proteomes" id="UP001634394">
    <property type="component" value="Unassembled WGS sequence"/>
</dbReference>
<organism evidence="3 4">
    <name type="scientific">Sinanodonta woodiana</name>
    <name type="common">Chinese pond mussel</name>
    <name type="synonym">Anodonta woodiana</name>
    <dbReference type="NCBI Taxonomy" id="1069815"/>
    <lineage>
        <taxon>Eukaryota</taxon>
        <taxon>Metazoa</taxon>
        <taxon>Spiralia</taxon>
        <taxon>Lophotrochozoa</taxon>
        <taxon>Mollusca</taxon>
        <taxon>Bivalvia</taxon>
        <taxon>Autobranchia</taxon>
        <taxon>Heteroconchia</taxon>
        <taxon>Palaeoheterodonta</taxon>
        <taxon>Unionida</taxon>
        <taxon>Unionoidea</taxon>
        <taxon>Unionidae</taxon>
        <taxon>Unioninae</taxon>
        <taxon>Sinanodonta</taxon>
    </lineage>
</organism>
<dbReference type="Gene3D" id="2.130.10.10">
    <property type="entry name" value="YVTN repeat-like/Quinoprotein amine dehydrogenase"/>
    <property type="match status" value="1"/>
</dbReference>
<evidence type="ECO:0000313" key="3">
    <source>
        <dbReference type="EMBL" id="KAL3875086.1"/>
    </source>
</evidence>
<dbReference type="PANTHER" id="PTHR13720:SF33">
    <property type="entry name" value="HELP DOMAIN-CONTAINING PROTEIN"/>
    <property type="match status" value="1"/>
</dbReference>
<reference evidence="3 4" key="1">
    <citation type="submission" date="2024-11" db="EMBL/GenBank/DDBJ databases">
        <title>Chromosome-level genome assembly of the freshwater bivalve Anodonta woodiana.</title>
        <authorList>
            <person name="Chen X."/>
        </authorList>
    </citation>
    <scope>NUCLEOTIDE SEQUENCE [LARGE SCALE GENOMIC DNA]</scope>
    <source>
        <strain evidence="3">MN2024</strain>
        <tissue evidence="3">Gills</tissue>
    </source>
</reference>
<evidence type="ECO:0000313" key="4">
    <source>
        <dbReference type="Proteomes" id="UP001634394"/>
    </source>
</evidence>
<dbReference type="AlphaFoldDB" id="A0ABD3WNM7"/>
<keyword evidence="2" id="KW-0677">Repeat</keyword>
<comment type="caution">
    <text evidence="3">The sequence shown here is derived from an EMBL/GenBank/DDBJ whole genome shotgun (WGS) entry which is preliminary data.</text>
</comment>
<proteinExistence type="predicted"/>
<dbReference type="InterPro" id="IPR050630">
    <property type="entry name" value="WD_repeat_EMAP"/>
</dbReference>
<keyword evidence="4" id="KW-1185">Reference proteome</keyword>
<dbReference type="InterPro" id="IPR015943">
    <property type="entry name" value="WD40/YVTN_repeat-like_dom_sf"/>
</dbReference>
<evidence type="ECO:0000256" key="2">
    <source>
        <dbReference type="ARBA" id="ARBA00022737"/>
    </source>
</evidence>
<accession>A0ABD3WNM7</accession>
<protein>
    <submittedName>
        <fullName evidence="3">Uncharacterized protein</fullName>
    </submittedName>
</protein>